<dbReference type="InterPro" id="IPR005501">
    <property type="entry name" value="LamB/YcsF/PxpA-like"/>
</dbReference>
<gene>
    <name evidence="1" type="primary">pxpA</name>
    <name evidence="1" type="ORF">ICJ83_11470</name>
</gene>
<dbReference type="Pfam" id="PF03746">
    <property type="entry name" value="LamB_YcsF"/>
    <property type="match status" value="1"/>
</dbReference>
<dbReference type="SUPFAM" id="SSF88713">
    <property type="entry name" value="Glycoside hydrolase/deacetylase"/>
    <property type="match status" value="1"/>
</dbReference>
<comment type="caution">
    <text evidence="1">The sequence shown here is derived from an EMBL/GenBank/DDBJ whole genome shotgun (WGS) entry which is preliminary data.</text>
</comment>
<keyword evidence="1" id="KW-0378">Hydrolase</keyword>
<dbReference type="RefSeq" id="WP_188230537.1">
    <property type="nucleotide sequence ID" value="NZ_JACVXB010000004.1"/>
</dbReference>
<dbReference type="NCBIfam" id="NF003814">
    <property type="entry name" value="PRK05406.1-3"/>
    <property type="match status" value="1"/>
</dbReference>
<dbReference type="AlphaFoldDB" id="A0A8J6UDB6"/>
<dbReference type="PANTHER" id="PTHR30292">
    <property type="entry name" value="UNCHARACTERIZED PROTEIN YBGL-RELATED"/>
    <property type="match status" value="1"/>
</dbReference>
<dbReference type="EMBL" id="JACVXB010000004">
    <property type="protein sequence ID" value="MBD0832754.1"/>
    <property type="molecule type" value="Genomic_DNA"/>
</dbReference>
<dbReference type="Gene3D" id="3.20.20.370">
    <property type="entry name" value="Glycoside hydrolase/deacetylase"/>
    <property type="match status" value="1"/>
</dbReference>
<dbReference type="GO" id="GO:0005975">
    <property type="term" value="P:carbohydrate metabolic process"/>
    <property type="evidence" value="ECO:0007669"/>
    <property type="project" value="InterPro"/>
</dbReference>
<evidence type="ECO:0000313" key="1">
    <source>
        <dbReference type="EMBL" id="MBD0832754.1"/>
    </source>
</evidence>
<dbReference type="CDD" id="cd10801">
    <property type="entry name" value="LamB_YcsF_like_1"/>
    <property type="match status" value="1"/>
</dbReference>
<dbReference type="EC" id="3.5.2.9" evidence="1"/>
<protein>
    <submittedName>
        <fullName evidence="1">5-oxoprolinase subunit PxpA</fullName>
        <ecNumber evidence="1">3.5.2.9</ecNumber>
    </submittedName>
</protein>
<evidence type="ECO:0000313" key="2">
    <source>
        <dbReference type="Proteomes" id="UP000600588"/>
    </source>
</evidence>
<accession>A0A8J6UDB6</accession>
<dbReference type="PANTHER" id="PTHR30292:SF0">
    <property type="entry name" value="5-OXOPROLINASE SUBUNIT A"/>
    <property type="match status" value="1"/>
</dbReference>
<dbReference type="GO" id="GO:0017168">
    <property type="term" value="F:5-oxoprolinase (ATP-hydrolyzing) activity"/>
    <property type="evidence" value="ECO:0007669"/>
    <property type="project" value="UniProtKB-EC"/>
</dbReference>
<dbReference type="InterPro" id="IPR011330">
    <property type="entry name" value="Glyco_hydro/deAcase_b/a-brl"/>
</dbReference>
<dbReference type="Proteomes" id="UP000600588">
    <property type="component" value="Unassembled WGS sequence"/>
</dbReference>
<dbReference type="NCBIfam" id="NF003816">
    <property type="entry name" value="PRK05406.1-5"/>
    <property type="match status" value="1"/>
</dbReference>
<proteinExistence type="predicted"/>
<name>A0A8J6UDB6_9FLAO</name>
<sequence length="246" mass="27469">MKLFQVDINADVGEGVGNEAQLMPFLSSCNIACGGHAGDESTMRAVVKTAKKYGVKVGAHPSFPDRENFGRQPMDMSYVSLFESLKHQTDNLINVLNDLQVGFHHIKPHGALYNLAAIDENLAKVIIEVVKSYALPIQLYVPYQSVIAKLAVQHNISVVYEVFADRNYNNDLTLVSRQEKNALIHEVDAMFEHVYRMVSRHEVKTIGGEIMPIKADTICVHGDNIEAIKLLKNLWKKLNLKGVKIS</sequence>
<reference evidence="1 2" key="1">
    <citation type="submission" date="2020-09" db="EMBL/GenBank/DDBJ databases">
        <title>TT11 complete genome.</title>
        <authorList>
            <person name="Wu Z."/>
        </authorList>
    </citation>
    <scope>NUCLEOTIDE SEQUENCE [LARGE SCALE GENOMIC DNA]</scope>
    <source>
        <strain evidence="1 2">TT11</strain>
    </source>
</reference>
<organism evidence="1 2">
    <name type="scientific">Aestuariibaculum sediminum</name>
    <dbReference type="NCBI Taxonomy" id="2770637"/>
    <lineage>
        <taxon>Bacteria</taxon>
        <taxon>Pseudomonadati</taxon>
        <taxon>Bacteroidota</taxon>
        <taxon>Flavobacteriia</taxon>
        <taxon>Flavobacteriales</taxon>
        <taxon>Flavobacteriaceae</taxon>
    </lineage>
</organism>
<keyword evidence="2" id="KW-1185">Reference proteome</keyword>